<feature type="domain" description="BD-FAE-like" evidence="6">
    <location>
        <begin position="78"/>
        <end position="286"/>
    </location>
</feature>
<organism evidence="7">
    <name type="scientific">Arthrobacter saudimassiliensis</name>
    <dbReference type="NCBI Taxonomy" id="1461584"/>
    <lineage>
        <taxon>Bacteria</taxon>
        <taxon>Bacillati</taxon>
        <taxon>Actinomycetota</taxon>
        <taxon>Actinomycetes</taxon>
        <taxon>Micrococcales</taxon>
        <taxon>Micrococcaceae</taxon>
        <taxon>Arthrobacter</taxon>
    </lineage>
</organism>
<protein>
    <submittedName>
        <fullName evidence="7">Acetyl esterase</fullName>
    </submittedName>
</protein>
<feature type="compositionally biased region" description="Polar residues" evidence="4">
    <location>
        <begin position="382"/>
        <end position="395"/>
    </location>
</feature>
<feature type="region of interest" description="Disordered" evidence="4">
    <location>
        <begin position="353"/>
        <end position="395"/>
    </location>
</feature>
<dbReference type="InterPro" id="IPR049492">
    <property type="entry name" value="BD-FAE-like_dom"/>
</dbReference>
<keyword evidence="2" id="KW-0378">Hydrolase</keyword>
<dbReference type="PROSITE" id="PS01174">
    <property type="entry name" value="LIPASE_GDXG_SER"/>
    <property type="match status" value="1"/>
</dbReference>
<dbReference type="Pfam" id="PF20434">
    <property type="entry name" value="BD-FAE"/>
    <property type="match status" value="1"/>
</dbReference>
<feature type="active site" evidence="3">
    <location>
        <position position="172"/>
    </location>
</feature>
<name>A0A078MPI8_9MICC</name>
<dbReference type="AlphaFoldDB" id="A0A078MPI8"/>
<sequence length="395" mass="42384">MKFLPWVAAGFMGAAAAAGTLAATVIANDPRPSAFFIRSVFSSGGKLQLRKLRRHVAVGHSVAHRSLPYLGDSTGPSLDIFLPADMEPGESLPVVVWVHGGAWISGCKENVAPYLEILAAHGYAVVGVGYSISPEASYPQALIELNSALGYLRERAGEFGFDPERIVLAGDSAGAQLAAQLALTITDPDYAELTGLVPAAAPKHLRGTLLFCGVYDLDAMALLTGPLGWGFRTVLWAYTGAKDWTATEAAAHMSILDHVGPDFPPTYISGGNGDYLTEHQSIPLAARLQELGVPVISRFWPKDHRPALGHEYQFKLQLPEARSVLAETVDFVDAVSGPSVQPDRMTTWTGPERTQLELHRQPPEPAHPRQAQEDGTRAVRTQAGQAQTEQLQDAA</sequence>
<accession>A0A078MPI8</accession>
<dbReference type="InterPro" id="IPR029058">
    <property type="entry name" value="AB_hydrolase_fold"/>
</dbReference>
<evidence type="ECO:0000256" key="2">
    <source>
        <dbReference type="ARBA" id="ARBA00022801"/>
    </source>
</evidence>
<dbReference type="InterPro" id="IPR050300">
    <property type="entry name" value="GDXG_lipolytic_enzyme"/>
</dbReference>
<dbReference type="SUPFAM" id="SSF53474">
    <property type="entry name" value="alpha/beta-Hydrolases"/>
    <property type="match status" value="1"/>
</dbReference>
<dbReference type="EMBL" id="LN483070">
    <property type="protein sequence ID" value="CEA08145.1"/>
    <property type="molecule type" value="Genomic_DNA"/>
</dbReference>
<keyword evidence="5" id="KW-0732">Signal</keyword>
<proteinExistence type="inferred from homology"/>
<evidence type="ECO:0000256" key="5">
    <source>
        <dbReference type="SAM" id="SignalP"/>
    </source>
</evidence>
<dbReference type="PANTHER" id="PTHR48081">
    <property type="entry name" value="AB HYDROLASE SUPERFAMILY PROTEIN C4A8.06C"/>
    <property type="match status" value="1"/>
</dbReference>
<evidence type="ECO:0000256" key="4">
    <source>
        <dbReference type="SAM" id="MobiDB-lite"/>
    </source>
</evidence>
<feature type="signal peptide" evidence="5">
    <location>
        <begin position="1"/>
        <end position="22"/>
    </location>
</feature>
<evidence type="ECO:0000313" key="7">
    <source>
        <dbReference type="EMBL" id="CEA08145.1"/>
    </source>
</evidence>
<feature type="compositionally biased region" description="Basic and acidic residues" evidence="4">
    <location>
        <begin position="354"/>
        <end position="377"/>
    </location>
</feature>
<dbReference type="PATRIC" id="fig|1461584.3.peg.1471"/>
<comment type="similarity">
    <text evidence="1">Belongs to the 'GDXG' lipolytic enzyme family.</text>
</comment>
<dbReference type="Gene3D" id="3.40.50.1820">
    <property type="entry name" value="alpha/beta hydrolase"/>
    <property type="match status" value="1"/>
</dbReference>
<feature type="chain" id="PRO_5039340724" evidence="5">
    <location>
        <begin position="23"/>
        <end position="395"/>
    </location>
</feature>
<dbReference type="InterPro" id="IPR033140">
    <property type="entry name" value="Lipase_GDXG_put_SER_AS"/>
</dbReference>
<evidence type="ECO:0000256" key="3">
    <source>
        <dbReference type="PROSITE-ProRule" id="PRU10038"/>
    </source>
</evidence>
<reference evidence="7" key="1">
    <citation type="submission" date="2014-07" db="EMBL/GenBank/DDBJ databases">
        <authorList>
            <person name="Urmite Genomes Urmite Genomes"/>
        </authorList>
    </citation>
    <scope>NUCLEOTIDE SEQUENCE</scope>
    <source>
        <strain evidence="7">11W110_air</strain>
    </source>
</reference>
<dbReference type="GO" id="GO:0016787">
    <property type="term" value="F:hydrolase activity"/>
    <property type="evidence" value="ECO:0007669"/>
    <property type="project" value="UniProtKB-KW"/>
</dbReference>
<gene>
    <name evidence="7" type="primary">aes</name>
    <name evidence="7" type="ORF">BN1051_01483</name>
</gene>
<evidence type="ECO:0000259" key="6">
    <source>
        <dbReference type="Pfam" id="PF20434"/>
    </source>
</evidence>
<evidence type="ECO:0000256" key="1">
    <source>
        <dbReference type="ARBA" id="ARBA00010515"/>
    </source>
</evidence>